<organism evidence="3 4">
    <name type="scientific">Pseudo-nitzschia multistriata</name>
    <dbReference type="NCBI Taxonomy" id="183589"/>
    <lineage>
        <taxon>Eukaryota</taxon>
        <taxon>Sar</taxon>
        <taxon>Stramenopiles</taxon>
        <taxon>Ochrophyta</taxon>
        <taxon>Bacillariophyta</taxon>
        <taxon>Bacillariophyceae</taxon>
        <taxon>Bacillariophycidae</taxon>
        <taxon>Bacillariales</taxon>
        <taxon>Bacillariaceae</taxon>
        <taxon>Pseudo-nitzschia</taxon>
    </lineage>
</organism>
<sequence length="457" mass="50451">MAQSVNQHMVTGFGRTVRRIRNPNPQDVLSGRGGGINSHAGNKAFRSWVEERKPAYNLAENKQAKTEVAMQVVQQVHNQRPVAGRFLTKDKSMEGTGGTTWWVEIDEAKALAKTTQALREGAPKIREALQNQTGSPLLGPNSRPKPPKKRKRKPSGKAANRDGSITTATGQPRVGINLGAPLLDDDSEKQILQEFKQDVCHLKRYKSEQLLLPTSNSNLKQVYDQALVQLHANAEKAKKVAAERTGGTQQNVQKPQTFFPATGSRIAPLTSNKVFKEKYSQQQQGNVPPAMPAIDPNAATPPLMAAPEPNNSIPYLSLNAQPAPKRARLRRNHSLALSDYDENALDPATDEVPAFVDPFANETDVLLNNNGVLPSHATSFVPDQLSKSGDRLAETSGQSRLNYNRSVHRYLDRILSFSSNPLHLWEDGLKGNNEQVETRVVDIRDDYFLCDALPQDE</sequence>
<feature type="domain" description="DUF6824" evidence="2">
    <location>
        <begin position="27"/>
        <end position="120"/>
    </location>
</feature>
<reference evidence="3 4" key="1">
    <citation type="submission" date="2019-01" db="EMBL/GenBank/DDBJ databases">
        <authorList>
            <person name="Ferrante I. M."/>
        </authorList>
    </citation>
    <scope>NUCLEOTIDE SEQUENCE [LARGE SCALE GENOMIC DNA]</scope>
    <source>
        <strain evidence="3 4">B856</strain>
    </source>
</reference>
<dbReference type="OrthoDB" id="48310at2759"/>
<dbReference type="Pfam" id="PF20710">
    <property type="entry name" value="DUF6824"/>
    <property type="match status" value="1"/>
</dbReference>
<feature type="region of interest" description="Disordered" evidence="1">
    <location>
        <begin position="1"/>
        <end position="37"/>
    </location>
</feature>
<evidence type="ECO:0000256" key="1">
    <source>
        <dbReference type="SAM" id="MobiDB-lite"/>
    </source>
</evidence>
<gene>
    <name evidence="3" type="ORF">PSNMU_V1.4_AUG-EV-PASAV3_0077400</name>
</gene>
<proteinExistence type="predicted"/>
<feature type="region of interest" description="Disordered" evidence="1">
    <location>
        <begin position="129"/>
        <end position="176"/>
    </location>
</feature>
<protein>
    <recommendedName>
        <fullName evidence="2">DUF6824 domain-containing protein</fullName>
    </recommendedName>
</protein>
<evidence type="ECO:0000313" key="3">
    <source>
        <dbReference type="EMBL" id="VEU40898.1"/>
    </source>
</evidence>
<keyword evidence="4" id="KW-1185">Reference proteome</keyword>
<dbReference type="EMBL" id="CAACVS010000314">
    <property type="protein sequence ID" value="VEU40898.1"/>
    <property type="molecule type" value="Genomic_DNA"/>
</dbReference>
<dbReference type="AlphaFoldDB" id="A0A448ZFT6"/>
<dbReference type="Proteomes" id="UP000291116">
    <property type="component" value="Unassembled WGS sequence"/>
</dbReference>
<dbReference type="InterPro" id="IPR049227">
    <property type="entry name" value="DUF6824"/>
</dbReference>
<name>A0A448ZFT6_9STRA</name>
<feature type="compositionally biased region" description="Basic residues" evidence="1">
    <location>
        <begin position="145"/>
        <end position="155"/>
    </location>
</feature>
<evidence type="ECO:0000313" key="4">
    <source>
        <dbReference type="Proteomes" id="UP000291116"/>
    </source>
</evidence>
<evidence type="ECO:0000259" key="2">
    <source>
        <dbReference type="Pfam" id="PF20710"/>
    </source>
</evidence>
<accession>A0A448ZFT6</accession>